<dbReference type="PROSITE" id="PS51384">
    <property type="entry name" value="FAD_FR"/>
    <property type="match status" value="1"/>
</dbReference>
<dbReference type="InterPro" id="IPR007037">
    <property type="entry name" value="SIP_rossman_dom"/>
</dbReference>
<organism evidence="2 3">
    <name type="scientific">Microlunatus soli</name>
    <dbReference type="NCBI Taxonomy" id="630515"/>
    <lineage>
        <taxon>Bacteria</taxon>
        <taxon>Bacillati</taxon>
        <taxon>Actinomycetota</taxon>
        <taxon>Actinomycetes</taxon>
        <taxon>Propionibacteriales</taxon>
        <taxon>Propionibacteriaceae</taxon>
        <taxon>Microlunatus</taxon>
    </lineage>
</organism>
<dbReference type="Pfam" id="PF08021">
    <property type="entry name" value="FAD_binding_9"/>
    <property type="match status" value="1"/>
</dbReference>
<proteinExistence type="predicted"/>
<feature type="domain" description="FAD-binding FR-type" evidence="1">
    <location>
        <begin position="18"/>
        <end position="143"/>
    </location>
</feature>
<dbReference type="Gene3D" id="3.40.50.80">
    <property type="entry name" value="Nucleotide-binding domain of ferredoxin-NADP reductase (FNR) module"/>
    <property type="match status" value="1"/>
</dbReference>
<dbReference type="OrthoDB" id="3291337at2"/>
<dbReference type="PANTHER" id="PTHR30157:SF0">
    <property type="entry name" value="NADPH-DEPENDENT FERRIC-CHELATE REDUCTASE"/>
    <property type="match status" value="1"/>
</dbReference>
<dbReference type="STRING" id="630515.SAMN04489812_2148"/>
<dbReference type="Pfam" id="PF04954">
    <property type="entry name" value="SIP"/>
    <property type="match status" value="1"/>
</dbReference>
<name>A0A1H1SUY1_9ACTN</name>
<dbReference type="CDD" id="cd06193">
    <property type="entry name" value="siderophore_interacting"/>
    <property type="match status" value="1"/>
</dbReference>
<sequence length="299" mass="32269">MGSIREGLRALARSADAQILCEVEFEGVRERSPHFVRASIRGAGLAGYRTRLPADAFKLMLPAAGSGSVTLPTRGADGLPSWPDGVEPPVARAFTVREYDADASRIVFDVAIHPNGLAMTWLRHAVPGDVVGLAGIRHDFAVGDVDHHLVIADASALPAAATIIESFGKGTDATVFLQVESEADRVDIPTQEGIQIEWVVSPPCRGDGTPLERAVRATPRPEGRIQAWIAAEAGVVRTLRSFVRDHWGVHRDDLHAVAYWKSGRTNTETDVDAARRYTQAMADGLDLSDPVVVQELEFA</sequence>
<dbReference type="InterPro" id="IPR013113">
    <property type="entry name" value="SIP_FAD-bd"/>
</dbReference>
<reference evidence="2 3" key="1">
    <citation type="submission" date="2016-10" db="EMBL/GenBank/DDBJ databases">
        <authorList>
            <person name="de Groot N.N."/>
        </authorList>
    </citation>
    <scope>NUCLEOTIDE SEQUENCE [LARGE SCALE GENOMIC DNA]</scope>
    <source>
        <strain evidence="2 3">DSM 21800</strain>
    </source>
</reference>
<dbReference type="Gene3D" id="2.40.30.10">
    <property type="entry name" value="Translation factors"/>
    <property type="match status" value="1"/>
</dbReference>
<dbReference type="InterPro" id="IPR039374">
    <property type="entry name" value="SIP_fam"/>
</dbReference>
<dbReference type="InterPro" id="IPR039261">
    <property type="entry name" value="FNR_nucleotide-bd"/>
</dbReference>
<dbReference type="InterPro" id="IPR017927">
    <property type="entry name" value="FAD-bd_FR_type"/>
</dbReference>
<dbReference type="EMBL" id="LT629772">
    <property type="protein sequence ID" value="SDS51751.1"/>
    <property type="molecule type" value="Genomic_DNA"/>
</dbReference>
<accession>A0A1H1SUY1</accession>
<evidence type="ECO:0000313" key="3">
    <source>
        <dbReference type="Proteomes" id="UP000199103"/>
    </source>
</evidence>
<protein>
    <submittedName>
        <fullName evidence="2">NADPH-dependent ferric siderophore reductase, contains FAD-binding and SIP domains</fullName>
    </submittedName>
</protein>
<evidence type="ECO:0000313" key="2">
    <source>
        <dbReference type="EMBL" id="SDS51751.1"/>
    </source>
</evidence>
<evidence type="ECO:0000259" key="1">
    <source>
        <dbReference type="PROSITE" id="PS51384"/>
    </source>
</evidence>
<dbReference type="GO" id="GO:0016491">
    <property type="term" value="F:oxidoreductase activity"/>
    <property type="evidence" value="ECO:0007669"/>
    <property type="project" value="InterPro"/>
</dbReference>
<dbReference type="PANTHER" id="PTHR30157">
    <property type="entry name" value="FERRIC REDUCTASE, NADPH-DEPENDENT"/>
    <property type="match status" value="1"/>
</dbReference>
<dbReference type="AlphaFoldDB" id="A0A1H1SUY1"/>
<dbReference type="InterPro" id="IPR017938">
    <property type="entry name" value="Riboflavin_synthase-like_b-brl"/>
</dbReference>
<dbReference type="SUPFAM" id="SSF63380">
    <property type="entry name" value="Riboflavin synthase domain-like"/>
    <property type="match status" value="1"/>
</dbReference>
<keyword evidence="3" id="KW-1185">Reference proteome</keyword>
<gene>
    <name evidence="2" type="ORF">SAMN04489812_2148</name>
</gene>
<dbReference type="RefSeq" id="WP_091524199.1">
    <property type="nucleotide sequence ID" value="NZ_LT629772.1"/>
</dbReference>
<dbReference type="Proteomes" id="UP000199103">
    <property type="component" value="Chromosome I"/>
</dbReference>